<organism evidence="2 3">
    <name type="scientific">Syntrophobacter fumaroxidans (strain DSM 10017 / MPOB)</name>
    <dbReference type="NCBI Taxonomy" id="335543"/>
    <lineage>
        <taxon>Bacteria</taxon>
        <taxon>Pseudomonadati</taxon>
        <taxon>Thermodesulfobacteriota</taxon>
        <taxon>Syntrophobacteria</taxon>
        <taxon>Syntrophobacterales</taxon>
        <taxon>Syntrophobacteraceae</taxon>
        <taxon>Syntrophobacter</taxon>
    </lineage>
</organism>
<proteinExistence type="predicted"/>
<dbReference type="AlphaFoldDB" id="A0LGU5"/>
<feature type="region of interest" description="Disordered" evidence="1">
    <location>
        <begin position="70"/>
        <end position="101"/>
    </location>
</feature>
<evidence type="ECO:0000313" key="2">
    <source>
        <dbReference type="EMBL" id="ABK16647.1"/>
    </source>
</evidence>
<dbReference type="InParanoid" id="A0LGU5"/>
<accession>A0LGU5</accession>
<dbReference type="STRING" id="335543.Sfum_0951"/>
<reference evidence="2 3" key="1">
    <citation type="submission" date="2006-10" db="EMBL/GenBank/DDBJ databases">
        <title>Complete sequence of Syntrophobacter fumaroxidans MPOB.</title>
        <authorList>
            <consortium name="US DOE Joint Genome Institute"/>
            <person name="Copeland A."/>
            <person name="Lucas S."/>
            <person name="Lapidus A."/>
            <person name="Barry K."/>
            <person name="Detter J.C."/>
            <person name="Glavina del Rio T."/>
            <person name="Hammon N."/>
            <person name="Israni S."/>
            <person name="Pitluck S."/>
            <person name="Goltsman E.G."/>
            <person name="Martinez M."/>
            <person name="Schmutz J."/>
            <person name="Larimer F."/>
            <person name="Land M."/>
            <person name="Hauser L."/>
            <person name="Kyrpides N."/>
            <person name="Kim E."/>
            <person name="Boone D.R."/>
            <person name="Brockman F."/>
            <person name="Culley D."/>
            <person name="Ferry J."/>
            <person name="Gunsalus R."/>
            <person name="McInerney M.J."/>
            <person name="Morrison M."/>
            <person name="Plugge C."/>
            <person name="Rohlin L."/>
            <person name="Scholten J."/>
            <person name="Sieber J."/>
            <person name="Stams A.J.M."/>
            <person name="Worm P."/>
            <person name="Henstra A.M."/>
            <person name="Richardson P."/>
        </authorList>
    </citation>
    <scope>NUCLEOTIDE SEQUENCE [LARGE SCALE GENOMIC DNA]</scope>
    <source>
        <strain evidence="3">DSM 10017 / MPOB</strain>
    </source>
</reference>
<protein>
    <submittedName>
        <fullName evidence="2">Uncharacterized protein</fullName>
    </submittedName>
</protein>
<dbReference type="KEGG" id="sfu:Sfum_0951"/>
<dbReference type="EMBL" id="CP000478">
    <property type="protein sequence ID" value="ABK16647.1"/>
    <property type="molecule type" value="Genomic_DNA"/>
</dbReference>
<dbReference type="Proteomes" id="UP000001784">
    <property type="component" value="Chromosome"/>
</dbReference>
<evidence type="ECO:0000256" key="1">
    <source>
        <dbReference type="SAM" id="MobiDB-lite"/>
    </source>
</evidence>
<sequence>MNVRSAGFASKAAPGPSASINVLKTNRKLNPWSGRRQVSGMGAGKIGLEPEVEHLPESLRRKGEWADGANDAGIIPVTRPVAPENRRGARPGTGDRGKLDS</sequence>
<keyword evidence="3" id="KW-1185">Reference proteome</keyword>
<evidence type="ECO:0000313" key="3">
    <source>
        <dbReference type="Proteomes" id="UP000001784"/>
    </source>
</evidence>
<gene>
    <name evidence="2" type="ordered locus">Sfum_0951</name>
</gene>
<name>A0LGU5_SYNFM</name>
<dbReference type="HOGENOM" id="CLU_2290288_0_0_7"/>